<evidence type="ECO:0000256" key="3">
    <source>
        <dbReference type="ARBA" id="ARBA00023002"/>
    </source>
</evidence>
<dbReference type="InterPro" id="IPR036661">
    <property type="entry name" value="Luciferase-like_sf"/>
</dbReference>
<gene>
    <name evidence="6" type="ORF">SAMN05216499_13327</name>
</gene>
<dbReference type="Pfam" id="PF00296">
    <property type="entry name" value="Bac_luciferase"/>
    <property type="match status" value="1"/>
</dbReference>
<dbReference type="STRING" id="310782.SAMN05216499_13327"/>
<name>A0A1M7QEC2_9ACTN</name>
<dbReference type="OrthoDB" id="9814695at2"/>
<keyword evidence="7" id="KW-1185">Reference proteome</keyword>
<evidence type="ECO:0000313" key="7">
    <source>
        <dbReference type="Proteomes" id="UP000184111"/>
    </source>
</evidence>
<evidence type="ECO:0000313" key="6">
    <source>
        <dbReference type="EMBL" id="SHN29294.1"/>
    </source>
</evidence>
<keyword evidence="1" id="KW-0285">Flavoprotein</keyword>
<dbReference type="PANTHER" id="PTHR42847">
    <property type="entry name" value="ALKANESULFONATE MONOOXYGENASE"/>
    <property type="match status" value="1"/>
</dbReference>
<dbReference type="GO" id="GO:0046306">
    <property type="term" value="P:alkanesulfonate catabolic process"/>
    <property type="evidence" value="ECO:0007669"/>
    <property type="project" value="TreeGrafter"/>
</dbReference>
<organism evidence="6 7">
    <name type="scientific">Actinacidiphila paucisporea</name>
    <dbReference type="NCBI Taxonomy" id="310782"/>
    <lineage>
        <taxon>Bacteria</taxon>
        <taxon>Bacillati</taxon>
        <taxon>Actinomycetota</taxon>
        <taxon>Actinomycetes</taxon>
        <taxon>Kitasatosporales</taxon>
        <taxon>Streptomycetaceae</taxon>
        <taxon>Actinacidiphila</taxon>
    </lineage>
</organism>
<dbReference type="SUPFAM" id="SSF51679">
    <property type="entry name" value="Bacterial luciferase-like"/>
    <property type="match status" value="1"/>
</dbReference>
<accession>A0A1M7QEC2</accession>
<evidence type="ECO:0000256" key="2">
    <source>
        <dbReference type="ARBA" id="ARBA00022643"/>
    </source>
</evidence>
<evidence type="ECO:0000256" key="1">
    <source>
        <dbReference type="ARBA" id="ARBA00022630"/>
    </source>
</evidence>
<proteinExistence type="predicted"/>
<protein>
    <submittedName>
        <fullName evidence="6">Alkanesulfonate monooxygenase</fullName>
    </submittedName>
</protein>
<evidence type="ECO:0000256" key="4">
    <source>
        <dbReference type="ARBA" id="ARBA00023033"/>
    </source>
</evidence>
<dbReference type="Gene3D" id="3.20.20.30">
    <property type="entry name" value="Luciferase-like domain"/>
    <property type="match status" value="1"/>
</dbReference>
<dbReference type="EMBL" id="FRBI01000033">
    <property type="protein sequence ID" value="SHN29294.1"/>
    <property type="molecule type" value="Genomic_DNA"/>
</dbReference>
<feature type="domain" description="Luciferase-like" evidence="5">
    <location>
        <begin position="23"/>
        <end position="343"/>
    </location>
</feature>
<sequence>MPVKILWYVQSADGPVPWTEDGVWANDLPRLRALAQGIDRAGFYGALLPTGPHEPLALAAALAPLTEHMRFLVALYPGLLSPAKLVDIASVIDNFSGGRLLFNVVNGHDAWLPEYGMFLPHDERYAYSAEYWDAFARRWADPGEGYEGKHIKLAARTFDIPLTYFPEKVQPRVPLWGAGGSPAGVAHAAQVVDSYLAFADLPDRLGGKFREVAGIAAGLGRSLSFGTRFQVIVRDTEEEAWAYAQSLLERTPYAKAVELSAYKAGPGWLDRDQDTDDPRALRCVDALRAGRLPDVQDLVVHPNVWLGPSVFGFDVFGPGAGTWLVGTPAQVAERINEYAAHGTESFILSGWPLLQEALRFGRDVLPLLDVDHGFEVRPYDGSSDAELLAAFPEVDDPSVPGGRRTPAAHR</sequence>
<reference evidence="6 7" key="1">
    <citation type="submission" date="2016-11" db="EMBL/GenBank/DDBJ databases">
        <authorList>
            <person name="Jaros S."/>
            <person name="Januszkiewicz K."/>
            <person name="Wedrychowicz H."/>
        </authorList>
    </citation>
    <scope>NUCLEOTIDE SEQUENCE [LARGE SCALE GENOMIC DNA]</scope>
    <source>
        <strain evidence="6 7">CGMCC 4.2025</strain>
    </source>
</reference>
<evidence type="ECO:0000259" key="5">
    <source>
        <dbReference type="Pfam" id="PF00296"/>
    </source>
</evidence>
<dbReference type="RefSeq" id="WP_073502458.1">
    <property type="nucleotide sequence ID" value="NZ_FRBI01000033.1"/>
</dbReference>
<dbReference type="InterPro" id="IPR011251">
    <property type="entry name" value="Luciferase-like_dom"/>
</dbReference>
<dbReference type="Proteomes" id="UP000184111">
    <property type="component" value="Unassembled WGS sequence"/>
</dbReference>
<dbReference type="GO" id="GO:0008726">
    <property type="term" value="F:alkanesulfonate monooxygenase activity"/>
    <property type="evidence" value="ECO:0007669"/>
    <property type="project" value="TreeGrafter"/>
</dbReference>
<keyword evidence="4 6" id="KW-0503">Monooxygenase</keyword>
<dbReference type="PANTHER" id="PTHR42847:SF4">
    <property type="entry name" value="ALKANESULFONATE MONOOXYGENASE-RELATED"/>
    <property type="match status" value="1"/>
</dbReference>
<keyword evidence="3" id="KW-0560">Oxidoreductase</keyword>
<keyword evidence="2" id="KW-0288">FMN</keyword>
<dbReference type="AlphaFoldDB" id="A0A1M7QEC2"/>
<dbReference type="InterPro" id="IPR050172">
    <property type="entry name" value="SsuD_RutA_monooxygenase"/>
</dbReference>